<evidence type="ECO:0000313" key="2">
    <source>
        <dbReference type="EMBL" id="VVE52327.1"/>
    </source>
</evidence>
<reference evidence="2 3" key="1">
    <citation type="submission" date="2019-08" db="EMBL/GenBank/DDBJ databases">
        <authorList>
            <person name="Peeters C."/>
        </authorList>
    </citation>
    <scope>NUCLEOTIDE SEQUENCE [LARGE SCALE GENOMIC DNA]</scope>
    <source>
        <strain evidence="2 3">LMG 31116</strain>
    </source>
</reference>
<dbReference type="AlphaFoldDB" id="A0A5E4YVB0"/>
<protein>
    <recommendedName>
        <fullName evidence="1">Bacterial toxin 22 domain-containing protein</fullName>
    </recommendedName>
</protein>
<feature type="domain" description="Bacterial toxin 22" evidence="1">
    <location>
        <begin position="2"/>
        <end position="52"/>
    </location>
</feature>
<name>A0A5E4YVB0_9BURK</name>
<evidence type="ECO:0000313" key="3">
    <source>
        <dbReference type="Proteomes" id="UP000368474"/>
    </source>
</evidence>
<dbReference type="Pfam" id="PF15527">
    <property type="entry name" value="Ntox22"/>
    <property type="match status" value="1"/>
</dbReference>
<dbReference type="InterPro" id="IPR029116">
    <property type="entry name" value="Ntox22"/>
</dbReference>
<organism evidence="2 3">
    <name type="scientific">Pandoraea morbifera</name>
    <dbReference type="NCBI Taxonomy" id="2508300"/>
    <lineage>
        <taxon>Bacteria</taxon>
        <taxon>Pseudomonadati</taxon>
        <taxon>Pseudomonadota</taxon>
        <taxon>Betaproteobacteria</taxon>
        <taxon>Burkholderiales</taxon>
        <taxon>Burkholderiaceae</taxon>
        <taxon>Pandoraea</taxon>
    </lineage>
</organism>
<evidence type="ECO:0000259" key="1">
    <source>
        <dbReference type="Pfam" id="PF15527"/>
    </source>
</evidence>
<gene>
    <name evidence="2" type="ORF">PMO31116_04740</name>
</gene>
<keyword evidence="3" id="KW-1185">Reference proteome</keyword>
<dbReference type="EMBL" id="CABPSD010000039">
    <property type="protein sequence ID" value="VVE52327.1"/>
    <property type="molecule type" value="Genomic_DNA"/>
</dbReference>
<sequence>MFISIPTPFRVNVSGAITHSYGGATGIEFGIGTLGPLTVGVQPWGHSTQVTEPLK</sequence>
<accession>A0A5E4YVB0</accession>
<dbReference type="Proteomes" id="UP000368474">
    <property type="component" value="Unassembled WGS sequence"/>
</dbReference>
<proteinExistence type="predicted"/>